<evidence type="ECO:0000313" key="4">
    <source>
        <dbReference type="Proteomes" id="UP000238350"/>
    </source>
</evidence>
<proteinExistence type="predicted"/>
<reference evidence="3 4" key="1">
    <citation type="submission" date="2017-04" db="EMBL/GenBank/DDBJ databases">
        <title>Genome sequencing of [Candida] sorbophila.</title>
        <authorList>
            <person name="Ahn J.O."/>
        </authorList>
    </citation>
    <scope>NUCLEOTIDE SEQUENCE [LARGE SCALE GENOMIC DNA]</scope>
    <source>
        <strain evidence="3 4">DS02</strain>
    </source>
</reference>
<evidence type="ECO:0000256" key="1">
    <source>
        <dbReference type="SAM" id="MobiDB-lite"/>
    </source>
</evidence>
<keyword evidence="2" id="KW-0472">Membrane</keyword>
<keyword evidence="2" id="KW-0812">Transmembrane</keyword>
<evidence type="ECO:0008006" key="5">
    <source>
        <dbReference type="Google" id="ProtNLM"/>
    </source>
</evidence>
<accession>A0A2T0FIT2</accession>
<dbReference type="Proteomes" id="UP000238350">
    <property type="component" value="Unassembled WGS sequence"/>
</dbReference>
<organism evidence="3 4">
    <name type="scientific">Wickerhamiella sorbophila</name>
    <dbReference type="NCBI Taxonomy" id="45607"/>
    <lineage>
        <taxon>Eukaryota</taxon>
        <taxon>Fungi</taxon>
        <taxon>Dikarya</taxon>
        <taxon>Ascomycota</taxon>
        <taxon>Saccharomycotina</taxon>
        <taxon>Dipodascomycetes</taxon>
        <taxon>Dipodascales</taxon>
        <taxon>Trichomonascaceae</taxon>
        <taxon>Wickerhamiella</taxon>
    </lineage>
</organism>
<gene>
    <name evidence="3" type="ORF">B9G98_02531</name>
</gene>
<feature type="transmembrane region" description="Helical" evidence="2">
    <location>
        <begin position="94"/>
        <end position="114"/>
    </location>
</feature>
<feature type="compositionally biased region" description="Low complexity" evidence="1">
    <location>
        <begin position="130"/>
        <end position="141"/>
    </location>
</feature>
<feature type="region of interest" description="Disordered" evidence="1">
    <location>
        <begin position="125"/>
        <end position="158"/>
    </location>
</feature>
<sequence>MPFTLLTAKVIGTATVGLWAGYNLALAEAIHPVIPTSLTCCSRNKCNRTVTPFAVATARKMLVQAGKAAVMAGFSFVSLLSSYLLASQAGKHPYLLYVSLGAPLIGLLQFYGAVDLKHQIDGDLNTVPNSPSAEPSELSESAFEHIDHPDSKNQQEGASPLKRKCAIYSQVVAYLSTTLFVINLIGLAGESSANLFR</sequence>
<dbReference type="OrthoDB" id="5336366at2759"/>
<dbReference type="EMBL" id="NDIQ01000021">
    <property type="protein sequence ID" value="PRT54911.1"/>
    <property type="molecule type" value="Genomic_DNA"/>
</dbReference>
<keyword evidence="4" id="KW-1185">Reference proteome</keyword>
<name>A0A2T0FIT2_9ASCO</name>
<feature type="transmembrane region" description="Helical" evidence="2">
    <location>
        <begin position="171"/>
        <end position="189"/>
    </location>
</feature>
<keyword evidence="2" id="KW-1133">Transmembrane helix</keyword>
<dbReference type="GeneID" id="36516279"/>
<evidence type="ECO:0000313" key="3">
    <source>
        <dbReference type="EMBL" id="PRT54911.1"/>
    </source>
</evidence>
<dbReference type="RefSeq" id="XP_024664856.1">
    <property type="nucleotide sequence ID" value="XM_024809088.1"/>
</dbReference>
<evidence type="ECO:0000256" key="2">
    <source>
        <dbReference type="SAM" id="Phobius"/>
    </source>
</evidence>
<protein>
    <recommendedName>
        <fullName evidence="5">Autophagy-related protein 33</fullName>
    </recommendedName>
</protein>
<feature type="transmembrane region" description="Helical" evidence="2">
    <location>
        <begin position="68"/>
        <end position="88"/>
    </location>
</feature>
<comment type="caution">
    <text evidence="3">The sequence shown here is derived from an EMBL/GenBank/DDBJ whole genome shotgun (WGS) entry which is preliminary data.</text>
</comment>
<dbReference type="AlphaFoldDB" id="A0A2T0FIT2"/>
<feature type="compositionally biased region" description="Basic and acidic residues" evidence="1">
    <location>
        <begin position="142"/>
        <end position="153"/>
    </location>
</feature>